<evidence type="ECO:0000256" key="13">
    <source>
        <dbReference type="RuleBase" id="RU000461"/>
    </source>
</evidence>
<proteinExistence type="inferred from homology"/>
<dbReference type="PROSITE" id="PS00086">
    <property type="entry name" value="CYTOCHROME_P450"/>
    <property type="match status" value="1"/>
</dbReference>
<dbReference type="PANTHER" id="PTHR24292:SF54">
    <property type="entry name" value="CYP9F3-RELATED"/>
    <property type="match status" value="1"/>
</dbReference>
<feature type="non-terminal residue" evidence="15">
    <location>
        <position position="1"/>
    </location>
</feature>
<evidence type="ECO:0000256" key="2">
    <source>
        <dbReference type="ARBA" id="ARBA00004174"/>
    </source>
</evidence>
<evidence type="ECO:0000256" key="3">
    <source>
        <dbReference type="ARBA" id="ARBA00004406"/>
    </source>
</evidence>
<keyword evidence="7" id="KW-0256">Endoplasmic reticulum</keyword>
<dbReference type="Gene3D" id="1.10.630.10">
    <property type="entry name" value="Cytochrome P450"/>
    <property type="match status" value="1"/>
</dbReference>
<evidence type="ECO:0000256" key="9">
    <source>
        <dbReference type="ARBA" id="ARBA00023002"/>
    </source>
</evidence>
<dbReference type="InterPro" id="IPR050476">
    <property type="entry name" value="Insect_CytP450_Detox"/>
</dbReference>
<accession>A0ABQ8SL32</accession>
<protein>
    <recommendedName>
        <fullName evidence="17">Cytochrome P450</fullName>
    </recommendedName>
</protein>
<evidence type="ECO:0000256" key="8">
    <source>
        <dbReference type="ARBA" id="ARBA00022848"/>
    </source>
</evidence>
<keyword evidence="14" id="KW-1133">Transmembrane helix</keyword>
<dbReference type="Proteomes" id="UP001148838">
    <property type="component" value="Unassembled WGS sequence"/>
</dbReference>
<evidence type="ECO:0000256" key="11">
    <source>
        <dbReference type="ARBA" id="ARBA00023033"/>
    </source>
</evidence>
<evidence type="ECO:0000256" key="7">
    <source>
        <dbReference type="ARBA" id="ARBA00022824"/>
    </source>
</evidence>
<reference evidence="15 16" key="1">
    <citation type="journal article" date="2022" name="Allergy">
        <title>Genome assembly and annotation of Periplaneta americana reveal a comprehensive cockroach allergen profile.</title>
        <authorList>
            <person name="Wang L."/>
            <person name="Xiong Q."/>
            <person name="Saelim N."/>
            <person name="Wang L."/>
            <person name="Nong W."/>
            <person name="Wan A.T."/>
            <person name="Shi M."/>
            <person name="Liu X."/>
            <person name="Cao Q."/>
            <person name="Hui J.H.L."/>
            <person name="Sookrung N."/>
            <person name="Leung T.F."/>
            <person name="Tungtrongchitr A."/>
            <person name="Tsui S.K.W."/>
        </authorList>
    </citation>
    <scope>NUCLEOTIDE SEQUENCE [LARGE SCALE GENOMIC DNA]</scope>
    <source>
        <strain evidence="15">PWHHKU_190912</strain>
    </source>
</reference>
<dbReference type="InterPro" id="IPR017972">
    <property type="entry name" value="Cyt_P450_CS"/>
</dbReference>
<evidence type="ECO:0000256" key="12">
    <source>
        <dbReference type="ARBA" id="ARBA00023136"/>
    </source>
</evidence>
<comment type="subcellular location">
    <subcellularLocation>
        <location evidence="3">Endoplasmic reticulum membrane</location>
        <topology evidence="3">Peripheral membrane protein</topology>
    </subcellularLocation>
    <subcellularLocation>
        <location evidence="2">Microsome membrane</location>
        <topology evidence="2">Peripheral membrane protein</topology>
    </subcellularLocation>
</comment>
<keyword evidence="12 14" id="KW-0472">Membrane</keyword>
<keyword evidence="10 13" id="KW-0408">Iron</keyword>
<gene>
    <name evidence="15" type="ORF">ANN_23435</name>
</gene>
<evidence type="ECO:0000313" key="16">
    <source>
        <dbReference type="Proteomes" id="UP001148838"/>
    </source>
</evidence>
<evidence type="ECO:0000256" key="14">
    <source>
        <dbReference type="SAM" id="Phobius"/>
    </source>
</evidence>
<evidence type="ECO:0000256" key="10">
    <source>
        <dbReference type="ARBA" id="ARBA00023004"/>
    </source>
</evidence>
<dbReference type="SUPFAM" id="SSF48264">
    <property type="entry name" value="Cytochrome P450"/>
    <property type="match status" value="1"/>
</dbReference>
<evidence type="ECO:0000313" key="15">
    <source>
        <dbReference type="EMBL" id="KAJ4434864.1"/>
    </source>
</evidence>
<keyword evidence="14" id="KW-0812">Transmembrane</keyword>
<comment type="caution">
    <text evidence="15">The sequence shown here is derived from an EMBL/GenBank/DDBJ whole genome shotgun (WGS) entry which is preliminary data.</text>
</comment>
<name>A0ABQ8SL32_PERAM</name>
<keyword evidence="5 13" id="KW-0349">Heme</keyword>
<keyword evidence="8" id="KW-0492">Microsome</keyword>
<dbReference type="PRINTS" id="PR00463">
    <property type="entry name" value="EP450I"/>
</dbReference>
<evidence type="ECO:0008006" key="17">
    <source>
        <dbReference type="Google" id="ProtNLM"/>
    </source>
</evidence>
<keyword evidence="16" id="KW-1185">Reference proteome</keyword>
<dbReference type="InterPro" id="IPR002401">
    <property type="entry name" value="Cyt_P450_E_grp-I"/>
</dbReference>
<organism evidence="15 16">
    <name type="scientific">Periplaneta americana</name>
    <name type="common">American cockroach</name>
    <name type="synonym">Blatta americana</name>
    <dbReference type="NCBI Taxonomy" id="6978"/>
    <lineage>
        <taxon>Eukaryota</taxon>
        <taxon>Metazoa</taxon>
        <taxon>Ecdysozoa</taxon>
        <taxon>Arthropoda</taxon>
        <taxon>Hexapoda</taxon>
        <taxon>Insecta</taxon>
        <taxon>Pterygota</taxon>
        <taxon>Neoptera</taxon>
        <taxon>Polyneoptera</taxon>
        <taxon>Dictyoptera</taxon>
        <taxon>Blattodea</taxon>
        <taxon>Blattoidea</taxon>
        <taxon>Blattidae</taxon>
        <taxon>Blattinae</taxon>
        <taxon>Periplaneta</taxon>
    </lineage>
</organism>
<feature type="transmembrane region" description="Helical" evidence="14">
    <location>
        <begin position="33"/>
        <end position="51"/>
    </location>
</feature>
<evidence type="ECO:0000256" key="5">
    <source>
        <dbReference type="ARBA" id="ARBA00022617"/>
    </source>
</evidence>
<evidence type="ECO:0000256" key="1">
    <source>
        <dbReference type="ARBA" id="ARBA00001971"/>
    </source>
</evidence>
<dbReference type="PANTHER" id="PTHR24292">
    <property type="entry name" value="CYTOCHROME P450"/>
    <property type="match status" value="1"/>
</dbReference>
<dbReference type="CDD" id="cd11056">
    <property type="entry name" value="CYP6-like"/>
    <property type="match status" value="1"/>
</dbReference>
<dbReference type="InterPro" id="IPR036396">
    <property type="entry name" value="Cyt_P450_sf"/>
</dbReference>
<comment type="cofactor">
    <cofactor evidence="1">
        <name>heme</name>
        <dbReference type="ChEBI" id="CHEBI:30413"/>
    </cofactor>
</comment>
<dbReference type="PRINTS" id="PR00385">
    <property type="entry name" value="P450"/>
</dbReference>
<dbReference type="EMBL" id="JAJSOF020000025">
    <property type="protein sequence ID" value="KAJ4434864.1"/>
    <property type="molecule type" value="Genomic_DNA"/>
</dbReference>
<dbReference type="Pfam" id="PF00067">
    <property type="entry name" value="p450"/>
    <property type="match status" value="1"/>
</dbReference>
<dbReference type="InterPro" id="IPR001128">
    <property type="entry name" value="Cyt_P450"/>
</dbReference>
<evidence type="ECO:0000256" key="4">
    <source>
        <dbReference type="ARBA" id="ARBA00010617"/>
    </source>
</evidence>
<keyword evidence="9 13" id="KW-0560">Oxidoreductase</keyword>
<comment type="similarity">
    <text evidence="4 13">Belongs to the cytochrome P450 family.</text>
</comment>
<sequence length="542" mass="62511">PKIPGSTDYSDVCFISASRSRTPTSKMVSTKDFLFLVTAIALVTIYFYFKWSYTCMYWKKRNVRCVKPIFPFGNFLDAMTVRKSLGEVFKDLYERLEGEKLCGMYLFSKPGLLIRDPSLIKSVMVKDFSYFPDHTFHNNHEIDPLTANLFHLAGEKWKNLRAKLTPTFTSGKIKMMFQILMECGYELSNTLQESAKNEEIIEVKDIVARYSTDVIASCAFGIQCNCLQNPNAEFRQWGKKFFEPSIIGAIHTIFSTLYPKMLDLIKMKTFDVNVTNYFRKMVQETVNYREENNIRRNDFMQLLIQLKNKGRIEDEHATHIASSDKSDDGLSMDSVIAQAFVFYSAGFETSSTTITFCLYELAQNPDIQERVREEIHASLRKYGENVTYDSIQEMGYLDKVVAETLRKYPALPFLTRECVQSYKIPGSDVVVDKGTPVVIPVLALHRDPKYYPDPDRFNPERFNEEEKTKRHQCVYLPFGEGPRICIGMRFGLMQVKVGLVSLLSRYKFCVCKKTASPLLMDPRISFFSSSLGGVWLQIRRLK</sequence>
<evidence type="ECO:0000256" key="6">
    <source>
        <dbReference type="ARBA" id="ARBA00022723"/>
    </source>
</evidence>
<keyword evidence="11 13" id="KW-0503">Monooxygenase</keyword>
<keyword evidence="6 13" id="KW-0479">Metal-binding</keyword>